<proteinExistence type="predicted"/>
<gene>
    <name evidence="1" type="ORF">GIB67_026542</name>
</gene>
<organism evidence="1 2">
    <name type="scientific">Kingdonia uniflora</name>
    <dbReference type="NCBI Taxonomy" id="39325"/>
    <lineage>
        <taxon>Eukaryota</taxon>
        <taxon>Viridiplantae</taxon>
        <taxon>Streptophyta</taxon>
        <taxon>Embryophyta</taxon>
        <taxon>Tracheophyta</taxon>
        <taxon>Spermatophyta</taxon>
        <taxon>Magnoliopsida</taxon>
        <taxon>Ranunculales</taxon>
        <taxon>Circaeasteraceae</taxon>
        <taxon>Kingdonia</taxon>
    </lineage>
</organism>
<dbReference type="EMBL" id="JACGCM010000032">
    <property type="protein sequence ID" value="KAF6176855.1"/>
    <property type="molecule type" value="Genomic_DNA"/>
</dbReference>
<protein>
    <submittedName>
        <fullName evidence="1">Uncharacterized protein</fullName>
    </submittedName>
</protein>
<dbReference type="Proteomes" id="UP000541444">
    <property type="component" value="Unassembled WGS sequence"/>
</dbReference>
<comment type="caution">
    <text evidence="1">The sequence shown here is derived from an EMBL/GenBank/DDBJ whole genome shotgun (WGS) entry which is preliminary data.</text>
</comment>
<dbReference type="AlphaFoldDB" id="A0A7J7PBN0"/>
<keyword evidence="2" id="KW-1185">Reference proteome</keyword>
<name>A0A7J7PBN0_9MAGN</name>
<evidence type="ECO:0000313" key="2">
    <source>
        <dbReference type="Proteomes" id="UP000541444"/>
    </source>
</evidence>
<reference evidence="1 2" key="1">
    <citation type="journal article" date="2020" name="IScience">
        <title>Genome Sequencing of the Endangered Kingdonia uniflora (Circaeasteraceae, Ranunculales) Reveals Potential Mechanisms of Evolutionary Specialization.</title>
        <authorList>
            <person name="Sun Y."/>
            <person name="Deng T."/>
            <person name="Zhang A."/>
            <person name="Moore M.J."/>
            <person name="Landis J.B."/>
            <person name="Lin N."/>
            <person name="Zhang H."/>
            <person name="Zhang X."/>
            <person name="Huang J."/>
            <person name="Zhang X."/>
            <person name="Sun H."/>
            <person name="Wang H."/>
        </authorList>
    </citation>
    <scope>NUCLEOTIDE SEQUENCE [LARGE SCALE GENOMIC DNA]</scope>
    <source>
        <strain evidence="1">TB1705</strain>
        <tissue evidence="1">Leaf</tissue>
    </source>
</reference>
<sequence length="139" mass="15615">MISLIDNFSIIDIALIDNFSIIFYLQITVKDIITKNPQSKYLDVGHDPLAQVFGPMEKGFENLKDMVVSLRSSGCAAKSTESSRAVVHFQNFHEHIFATGRALVLPGLQESEEVEYEVVVDIIFEENSPVFGQRGVFFD</sequence>
<dbReference type="OrthoDB" id="1913335at2759"/>
<accession>A0A7J7PBN0</accession>
<evidence type="ECO:0000313" key="1">
    <source>
        <dbReference type="EMBL" id="KAF6176855.1"/>
    </source>
</evidence>